<dbReference type="GO" id="GO:0009535">
    <property type="term" value="C:chloroplast thylakoid membrane"/>
    <property type="evidence" value="ECO:0007669"/>
    <property type="project" value="UniProtKB-SubCell"/>
</dbReference>
<dbReference type="GO" id="GO:0015990">
    <property type="term" value="P:electron transport coupled proton transport"/>
    <property type="evidence" value="ECO:0007669"/>
    <property type="project" value="TreeGrafter"/>
</dbReference>
<evidence type="ECO:0000313" key="17">
    <source>
        <dbReference type="Proteomes" id="UP001291623"/>
    </source>
</evidence>
<dbReference type="Pfam" id="PF00361">
    <property type="entry name" value="Proton_antipo_M"/>
    <property type="match status" value="1"/>
</dbReference>
<evidence type="ECO:0000256" key="13">
    <source>
        <dbReference type="SAM" id="Phobius"/>
    </source>
</evidence>
<dbReference type="InterPro" id="IPR003945">
    <property type="entry name" value="NU5C-like"/>
</dbReference>
<keyword evidence="5" id="KW-0934">Plastid</keyword>
<evidence type="ECO:0000256" key="10">
    <source>
        <dbReference type="ARBA" id="ARBA00023136"/>
    </source>
</evidence>
<evidence type="ECO:0000313" key="16">
    <source>
        <dbReference type="EMBL" id="KAK4344952.1"/>
    </source>
</evidence>
<dbReference type="GO" id="GO:0042773">
    <property type="term" value="P:ATP synthesis coupled electron transport"/>
    <property type="evidence" value="ECO:0007669"/>
    <property type="project" value="InterPro"/>
</dbReference>
<proteinExistence type="inferred from homology"/>
<evidence type="ECO:0000256" key="12">
    <source>
        <dbReference type="ARBA" id="ARBA00048026"/>
    </source>
</evidence>
<evidence type="ECO:0000256" key="9">
    <source>
        <dbReference type="ARBA" id="ARBA00023027"/>
    </source>
</evidence>
<organism evidence="16 17">
    <name type="scientific">Anisodus tanguticus</name>
    <dbReference type="NCBI Taxonomy" id="243964"/>
    <lineage>
        <taxon>Eukaryota</taxon>
        <taxon>Viridiplantae</taxon>
        <taxon>Streptophyta</taxon>
        <taxon>Embryophyta</taxon>
        <taxon>Tracheophyta</taxon>
        <taxon>Spermatophyta</taxon>
        <taxon>Magnoliopsida</taxon>
        <taxon>eudicotyledons</taxon>
        <taxon>Gunneridae</taxon>
        <taxon>Pentapetalae</taxon>
        <taxon>asterids</taxon>
        <taxon>lamiids</taxon>
        <taxon>Solanales</taxon>
        <taxon>Solanaceae</taxon>
        <taxon>Solanoideae</taxon>
        <taxon>Hyoscyameae</taxon>
        <taxon>Anisodus</taxon>
    </lineage>
</organism>
<evidence type="ECO:0000259" key="15">
    <source>
        <dbReference type="Pfam" id="PF00361"/>
    </source>
</evidence>
<comment type="subcellular location">
    <subcellularLocation>
        <location evidence="1">Membrane</location>
        <topology evidence="1">Multi-pass membrane protein</topology>
    </subcellularLocation>
    <subcellularLocation>
        <location evidence="2">Plastid</location>
        <location evidence="2">Chloroplast thylakoid membrane</location>
    </subcellularLocation>
</comment>
<keyword evidence="4" id="KW-0813">Transport</keyword>
<keyword evidence="7" id="KW-1278">Translocase</keyword>
<evidence type="ECO:0000256" key="4">
    <source>
        <dbReference type="ARBA" id="ARBA00022448"/>
    </source>
</evidence>
<comment type="similarity">
    <text evidence="3">Belongs to the complex I subunit 5 family.</text>
</comment>
<reference evidence="16" key="1">
    <citation type="submission" date="2023-12" db="EMBL/GenBank/DDBJ databases">
        <title>Genome assembly of Anisodus tanguticus.</title>
        <authorList>
            <person name="Wang Y.-J."/>
        </authorList>
    </citation>
    <scope>NUCLEOTIDE SEQUENCE</scope>
    <source>
        <strain evidence="16">KB-2021</strain>
        <tissue evidence="16">Leaf</tissue>
    </source>
</reference>
<feature type="signal peptide" evidence="14">
    <location>
        <begin position="1"/>
        <end position="19"/>
    </location>
</feature>
<name>A0AAE1R6K0_9SOLA</name>
<evidence type="ECO:0000256" key="2">
    <source>
        <dbReference type="ARBA" id="ARBA00004334"/>
    </source>
</evidence>
<feature type="domain" description="NADH:quinone oxidoreductase/Mrp antiporter transmembrane" evidence="15">
    <location>
        <begin position="4"/>
        <end position="61"/>
    </location>
</feature>
<sequence>MRLNAITLICILLFIGVVGKSHEIGSHTWSSDAMEGPTPGSALIHAATMVTSGVFMIASTVTKRLLLTRHDRTRSQFTQSTIIRGEQELGIGCGRNSRQWLRCSVDSLPLCGGPNPYE</sequence>
<feature type="chain" id="PRO_5041907643" description="NADH:quinone oxidoreductase/Mrp antiporter transmembrane domain-containing protein" evidence="14">
    <location>
        <begin position="20"/>
        <end position="118"/>
    </location>
</feature>
<dbReference type="GO" id="GO:0003954">
    <property type="term" value="F:NADH dehydrogenase activity"/>
    <property type="evidence" value="ECO:0007669"/>
    <property type="project" value="TreeGrafter"/>
</dbReference>
<evidence type="ECO:0000256" key="3">
    <source>
        <dbReference type="ARBA" id="ARBA00008200"/>
    </source>
</evidence>
<gene>
    <name evidence="16" type="ORF">RND71_035128</name>
</gene>
<comment type="caution">
    <text evidence="16">The sequence shown here is derived from an EMBL/GenBank/DDBJ whole genome shotgun (WGS) entry which is preliminary data.</text>
</comment>
<evidence type="ECO:0000256" key="5">
    <source>
        <dbReference type="ARBA" id="ARBA00022640"/>
    </source>
</evidence>
<dbReference type="PANTHER" id="PTHR42829">
    <property type="entry name" value="NADH-UBIQUINONE OXIDOREDUCTASE CHAIN 5"/>
    <property type="match status" value="1"/>
</dbReference>
<feature type="transmembrane region" description="Helical" evidence="13">
    <location>
        <begin position="43"/>
        <end position="66"/>
    </location>
</feature>
<comment type="catalytic activity">
    <reaction evidence="11">
        <text>a plastoquinone + NADPH + (n+1) H(+)(in) = a plastoquinol + NADP(+) + n H(+)(out)</text>
        <dbReference type="Rhea" id="RHEA:42612"/>
        <dbReference type="Rhea" id="RHEA-COMP:9561"/>
        <dbReference type="Rhea" id="RHEA-COMP:9562"/>
        <dbReference type="ChEBI" id="CHEBI:15378"/>
        <dbReference type="ChEBI" id="CHEBI:17757"/>
        <dbReference type="ChEBI" id="CHEBI:57783"/>
        <dbReference type="ChEBI" id="CHEBI:58349"/>
        <dbReference type="ChEBI" id="CHEBI:62192"/>
    </reaction>
</comment>
<evidence type="ECO:0000256" key="7">
    <source>
        <dbReference type="ARBA" id="ARBA00022967"/>
    </source>
</evidence>
<accession>A0AAE1R6K0</accession>
<dbReference type="EMBL" id="JAVYJV010000019">
    <property type="protein sequence ID" value="KAK4344952.1"/>
    <property type="molecule type" value="Genomic_DNA"/>
</dbReference>
<evidence type="ECO:0000256" key="14">
    <source>
        <dbReference type="SAM" id="SignalP"/>
    </source>
</evidence>
<dbReference type="Proteomes" id="UP001291623">
    <property type="component" value="Unassembled WGS sequence"/>
</dbReference>
<protein>
    <recommendedName>
        <fullName evidence="15">NADH:quinone oxidoreductase/Mrp antiporter transmembrane domain-containing protein</fullName>
    </recommendedName>
</protein>
<dbReference type="AlphaFoldDB" id="A0AAE1R6K0"/>
<dbReference type="PANTHER" id="PTHR42829:SF2">
    <property type="entry name" value="NADH-UBIQUINONE OXIDOREDUCTASE CHAIN 5"/>
    <property type="match status" value="1"/>
</dbReference>
<keyword evidence="14" id="KW-0732">Signal</keyword>
<keyword evidence="10 13" id="KW-0472">Membrane</keyword>
<dbReference type="InterPro" id="IPR001750">
    <property type="entry name" value="ND/Mrp_TM"/>
</dbReference>
<evidence type="ECO:0000256" key="11">
    <source>
        <dbReference type="ARBA" id="ARBA00047726"/>
    </source>
</evidence>
<dbReference type="PRINTS" id="PR01434">
    <property type="entry name" value="NADHDHGNASE5"/>
</dbReference>
<evidence type="ECO:0000256" key="8">
    <source>
        <dbReference type="ARBA" id="ARBA00022989"/>
    </source>
</evidence>
<keyword evidence="17" id="KW-1185">Reference proteome</keyword>
<comment type="catalytic activity">
    <reaction evidence="12">
        <text>a plastoquinone + NADH + (n+1) H(+)(in) = a plastoquinol + NAD(+) + n H(+)(out)</text>
        <dbReference type="Rhea" id="RHEA:42608"/>
        <dbReference type="Rhea" id="RHEA-COMP:9561"/>
        <dbReference type="Rhea" id="RHEA-COMP:9562"/>
        <dbReference type="ChEBI" id="CHEBI:15378"/>
        <dbReference type="ChEBI" id="CHEBI:17757"/>
        <dbReference type="ChEBI" id="CHEBI:57540"/>
        <dbReference type="ChEBI" id="CHEBI:57945"/>
        <dbReference type="ChEBI" id="CHEBI:62192"/>
    </reaction>
</comment>
<evidence type="ECO:0000256" key="6">
    <source>
        <dbReference type="ARBA" id="ARBA00022692"/>
    </source>
</evidence>
<keyword evidence="6 13" id="KW-0812">Transmembrane</keyword>
<keyword evidence="9" id="KW-0520">NAD</keyword>
<evidence type="ECO:0000256" key="1">
    <source>
        <dbReference type="ARBA" id="ARBA00004141"/>
    </source>
</evidence>
<dbReference type="GO" id="GO:0008137">
    <property type="term" value="F:NADH dehydrogenase (ubiquinone) activity"/>
    <property type="evidence" value="ECO:0007669"/>
    <property type="project" value="InterPro"/>
</dbReference>
<keyword evidence="8 13" id="KW-1133">Transmembrane helix</keyword>